<comment type="caution">
    <text evidence="1">The sequence shown here is derived from an EMBL/GenBank/DDBJ whole genome shotgun (WGS) entry which is preliminary data.</text>
</comment>
<dbReference type="AlphaFoldDB" id="A0AAV4PZQ7"/>
<proteinExistence type="predicted"/>
<protein>
    <submittedName>
        <fullName evidence="1">Uncharacterized protein</fullName>
    </submittedName>
</protein>
<reference evidence="1 2" key="1">
    <citation type="submission" date="2021-06" db="EMBL/GenBank/DDBJ databases">
        <title>Caerostris extrusa draft genome.</title>
        <authorList>
            <person name="Kono N."/>
            <person name="Arakawa K."/>
        </authorList>
    </citation>
    <scope>NUCLEOTIDE SEQUENCE [LARGE SCALE GENOMIC DNA]</scope>
</reference>
<dbReference type="Proteomes" id="UP001054945">
    <property type="component" value="Unassembled WGS sequence"/>
</dbReference>
<dbReference type="EMBL" id="BPLR01005357">
    <property type="protein sequence ID" value="GIY01694.1"/>
    <property type="molecule type" value="Genomic_DNA"/>
</dbReference>
<organism evidence="1 2">
    <name type="scientific">Caerostris extrusa</name>
    <name type="common">Bark spider</name>
    <name type="synonym">Caerostris bankana</name>
    <dbReference type="NCBI Taxonomy" id="172846"/>
    <lineage>
        <taxon>Eukaryota</taxon>
        <taxon>Metazoa</taxon>
        <taxon>Ecdysozoa</taxon>
        <taxon>Arthropoda</taxon>
        <taxon>Chelicerata</taxon>
        <taxon>Arachnida</taxon>
        <taxon>Araneae</taxon>
        <taxon>Araneomorphae</taxon>
        <taxon>Entelegynae</taxon>
        <taxon>Araneoidea</taxon>
        <taxon>Araneidae</taxon>
        <taxon>Caerostris</taxon>
    </lineage>
</organism>
<name>A0AAV4PZQ7_CAEEX</name>
<evidence type="ECO:0000313" key="2">
    <source>
        <dbReference type="Proteomes" id="UP001054945"/>
    </source>
</evidence>
<evidence type="ECO:0000313" key="1">
    <source>
        <dbReference type="EMBL" id="GIY01694.1"/>
    </source>
</evidence>
<keyword evidence="2" id="KW-1185">Reference proteome</keyword>
<accession>A0AAV4PZQ7</accession>
<gene>
    <name evidence="1" type="ORF">CEXT_532111</name>
</gene>
<sequence length="99" mass="11826">MFLEEDGIHINICQNLIILESIIQRLYIIVLRNCYFCWVKSNYFRENFYLIENRKTKQSEVRDFTDPLDTKIQKGRNLVYMANRDHATTAHKLAQDLGL</sequence>